<dbReference type="InterPro" id="IPR029060">
    <property type="entry name" value="PIN-like_dom_sf"/>
</dbReference>
<proteinExistence type="predicted"/>
<dbReference type="EMBL" id="JAHGAW010000004">
    <property type="protein sequence ID" value="MBT2186702.1"/>
    <property type="molecule type" value="Genomic_DNA"/>
</dbReference>
<name>A0A9X1IQG9_9SPHN</name>
<comment type="caution">
    <text evidence="1">The sequence shown here is derived from an EMBL/GenBank/DDBJ whole genome shotgun (WGS) entry which is preliminary data.</text>
</comment>
<dbReference type="Proteomes" id="UP001138757">
    <property type="component" value="Unassembled WGS sequence"/>
</dbReference>
<evidence type="ECO:0000313" key="2">
    <source>
        <dbReference type="Proteomes" id="UP001138757"/>
    </source>
</evidence>
<organism evidence="1 2">
    <name type="scientific">Sphingobium nicotianae</name>
    <dbReference type="NCBI Taxonomy" id="2782607"/>
    <lineage>
        <taxon>Bacteria</taxon>
        <taxon>Pseudomonadati</taxon>
        <taxon>Pseudomonadota</taxon>
        <taxon>Alphaproteobacteria</taxon>
        <taxon>Sphingomonadales</taxon>
        <taxon>Sphingomonadaceae</taxon>
        <taxon>Sphingobium</taxon>
    </lineage>
</organism>
<evidence type="ECO:0008006" key="3">
    <source>
        <dbReference type="Google" id="ProtNLM"/>
    </source>
</evidence>
<keyword evidence="2" id="KW-1185">Reference proteome</keyword>
<accession>A0A9X1IQG9</accession>
<evidence type="ECO:0000313" key="1">
    <source>
        <dbReference type="EMBL" id="MBT2186702.1"/>
    </source>
</evidence>
<dbReference type="RefSeq" id="WP_214622453.1">
    <property type="nucleotide sequence ID" value="NZ_JAHGAW010000004.1"/>
</dbReference>
<reference evidence="1" key="1">
    <citation type="submission" date="2021-05" db="EMBL/GenBank/DDBJ databases">
        <title>Genome of Sphingobium sp. strain.</title>
        <authorList>
            <person name="Fan R."/>
        </authorList>
    </citation>
    <scope>NUCLEOTIDE SEQUENCE</scope>
    <source>
        <strain evidence="1">H33</strain>
    </source>
</reference>
<dbReference type="AlphaFoldDB" id="A0A9X1IQG9"/>
<dbReference type="SUPFAM" id="SSF88723">
    <property type="entry name" value="PIN domain-like"/>
    <property type="match status" value="1"/>
</dbReference>
<sequence length="246" mass="28021">MDFNPRYFGDQSPEIVTHRPNTGLPNRVILDANIILYFFLFLDGPIHVLGRLISEGYTLYITKTVLEECRKTLEKSRDNYEEIFDVLKKSIEGSQIMMLDSGNDFPGVNPCDRHLARAAIDIDGYVLTDDTPLLLELDRSHVHGRSLREQLWEFSDEKTQQWLLSLGTCFAADGHILIKATFNPSYLTSWRAKFTLWFHPSLGTLIYDGSISAFVYIPWDGSAPIRLPFVLERGIPFAALLNYSVG</sequence>
<gene>
    <name evidence="1" type="ORF">KK488_07035</name>
</gene>
<protein>
    <recommendedName>
        <fullName evidence="3">PIN domain-containing protein</fullName>
    </recommendedName>
</protein>
<dbReference type="Gene3D" id="3.40.50.1010">
    <property type="entry name" value="5'-nuclease"/>
    <property type="match status" value="1"/>
</dbReference>